<dbReference type="Gene3D" id="1.10.287.950">
    <property type="entry name" value="Methyl-accepting chemotaxis protein"/>
    <property type="match status" value="1"/>
</dbReference>
<keyword evidence="12" id="KW-1185">Reference proteome</keyword>
<feature type="domain" description="HAMP" evidence="10">
    <location>
        <begin position="201"/>
        <end position="254"/>
    </location>
</feature>
<feature type="compositionally biased region" description="Polar residues" evidence="7">
    <location>
        <begin position="512"/>
        <end position="529"/>
    </location>
</feature>
<dbReference type="PANTHER" id="PTHR32089">
    <property type="entry name" value="METHYL-ACCEPTING CHEMOTAXIS PROTEIN MCPB"/>
    <property type="match status" value="1"/>
</dbReference>
<comment type="caution">
    <text evidence="11">The sequence shown here is derived from an EMBL/GenBank/DDBJ whole genome shotgun (WGS) entry which is preliminary data.</text>
</comment>
<dbReference type="InterPro" id="IPR003660">
    <property type="entry name" value="HAMP_dom"/>
</dbReference>
<evidence type="ECO:0000256" key="8">
    <source>
        <dbReference type="SAM" id="Phobius"/>
    </source>
</evidence>
<dbReference type="PROSITE" id="PS50885">
    <property type="entry name" value="HAMP"/>
    <property type="match status" value="1"/>
</dbReference>
<keyword evidence="8" id="KW-1133">Transmembrane helix</keyword>
<evidence type="ECO:0000256" key="7">
    <source>
        <dbReference type="SAM" id="MobiDB-lite"/>
    </source>
</evidence>
<feature type="transmembrane region" description="Helical" evidence="8">
    <location>
        <begin position="7"/>
        <end position="28"/>
    </location>
</feature>
<evidence type="ECO:0000256" key="4">
    <source>
        <dbReference type="ARBA" id="ARBA00023224"/>
    </source>
</evidence>
<evidence type="ECO:0000256" key="2">
    <source>
        <dbReference type="ARBA" id="ARBA00022475"/>
    </source>
</evidence>
<dbReference type="EMBL" id="JAMBOL010000006">
    <property type="protein sequence ID" value="MCM3714179.1"/>
    <property type="molecule type" value="Genomic_DNA"/>
</dbReference>
<keyword evidence="2" id="KW-1003">Cell membrane</keyword>
<evidence type="ECO:0000313" key="12">
    <source>
        <dbReference type="Proteomes" id="UP001139179"/>
    </source>
</evidence>
<dbReference type="FunFam" id="1.10.287.950:FF:000001">
    <property type="entry name" value="Methyl-accepting chemotaxis sensory transducer"/>
    <property type="match status" value="1"/>
</dbReference>
<feature type="transmembrane region" description="Helical" evidence="8">
    <location>
        <begin position="182"/>
        <end position="204"/>
    </location>
</feature>
<evidence type="ECO:0000256" key="5">
    <source>
        <dbReference type="ARBA" id="ARBA00029447"/>
    </source>
</evidence>
<reference evidence="11" key="1">
    <citation type="submission" date="2022-05" db="EMBL/GenBank/DDBJ databases">
        <title>Comparative Genomics of Spacecraft Associated Microbes.</title>
        <authorList>
            <person name="Tran M.T."/>
            <person name="Wright A."/>
            <person name="Seuylemezian A."/>
            <person name="Eisen J."/>
            <person name="Coil D."/>
        </authorList>
    </citation>
    <scope>NUCLEOTIDE SEQUENCE</scope>
    <source>
        <strain evidence="11">214.1.1</strain>
    </source>
</reference>
<feature type="domain" description="Methyl-accepting transducer" evidence="9">
    <location>
        <begin position="273"/>
        <end position="509"/>
    </location>
</feature>
<feature type="region of interest" description="Disordered" evidence="7">
    <location>
        <begin position="510"/>
        <end position="529"/>
    </location>
</feature>
<comment type="similarity">
    <text evidence="5">Belongs to the methyl-accepting chemotaxis (MCP) protein family.</text>
</comment>
<dbReference type="CDD" id="cd06225">
    <property type="entry name" value="HAMP"/>
    <property type="match status" value="1"/>
</dbReference>
<organism evidence="11 12">
    <name type="scientific">Halalkalibacter oceani</name>
    <dbReference type="NCBI Taxonomy" id="1653776"/>
    <lineage>
        <taxon>Bacteria</taxon>
        <taxon>Bacillati</taxon>
        <taxon>Bacillota</taxon>
        <taxon>Bacilli</taxon>
        <taxon>Bacillales</taxon>
        <taxon>Bacillaceae</taxon>
        <taxon>Halalkalibacter</taxon>
    </lineage>
</organism>
<evidence type="ECO:0000259" key="9">
    <source>
        <dbReference type="PROSITE" id="PS50111"/>
    </source>
</evidence>
<sequence length="559" mass="61514">MRGIRGRILLGFLFVVILMIGYAGYSIWNVQQTNQEIAQLQEEEVPLLMTMERMAFNVANRLALSRGYLLMGNAQYVEEFQQLTDESRELEEWLLQNTEDEVLHHLVSKTREWQTIMVDEVFPAQQNGDEDEAMLILLSRGTSPAQQLMRSFQEQSELNRDALATKLNEINSKGSQLQMTTIWISIAVTVLSIMSGLLIASMIVRPINVLLGRVNIIASGDLTGEEIPVKKKDEIGQLTMAFNSMRDNLRDLLSKTTNMSEQVAATAEQLSASSQETSAATNQIAVTIQEVSSASEQTLQRSQESTQSALKVNEGVEMITEATTGVSTLAEEASREAKEGEASISRAVSQISTIRETVSQSADFIQQLGERSHEIGNILELITSISEQTNLLALNAAIEAARAGEHGKGFAVVADEVRKLAEESRASAEKISTMILLIQEDTERAVEEMNRGTEEVEVGTKVVHEVGESFTRISDAVERVSKEMSHVTTATEQISLHTNRLNEALSEMEAASEQNADASQGVAASTEEQLASMEEIASSAEALNHLSTELQEEVSKFKI</sequence>
<gene>
    <name evidence="11" type="ORF">M3202_08780</name>
</gene>
<dbReference type="Proteomes" id="UP001139179">
    <property type="component" value="Unassembled WGS sequence"/>
</dbReference>
<evidence type="ECO:0000256" key="6">
    <source>
        <dbReference type="PROSITE-ProRule" id="PRU00284"/>
    </source>
</evidence>
<evidence type="ECO:0000259" key="10">
    <source>
        <dbReference type="PROSITE" id="PS50885"/>
    </source>
</evidence>
<proteinExistence type="inferred from homology"/>
<protein>
    <submittedName>
        <fullName evidence="11">Methyl-accepting chemotaxis protein</fullName>
    </submittedName>
</protein>
<dbReference type="Pfam" id="PF00015">
    <property type="entry name" value="MCPsignal"/>
    <property type="match status" value="1"/>
</dbReference>
<accession>A0A9X2DNU6</accession>
<keyword evidence="8" id="KW-0812">Transmembrane</keyword>
<dbReference type="SUPFAM" id="SSF58104">
    <property type="entry name" value="Methyl-accepting chemotaxis protein (MCP) signaling domain"/>
    <property type="match status" value="2"/>
</dbReference>
<keyword evidence="3 8" id="KW-0472">Membrane</keyword>
<dbReference type="GO" id="GO:0007165">
    <property type="term" value="P:signal transduction"/>
    <property type="evidence" value="ECO:0007669"/>
    <property type="project" value="UniProtKB-KW"/>
</dbReference>
<dbReference type="AlphaFoldDB" id="A0A9X2DNU6"/>
<evidence type="ECO:0000256" key="3">
    <source>
        <dbReference type="ARBA" id="ARBA00023136"/>
    </source>
</evidence>
<dbReference type="GO" id="GO:0005886">
    <property type="term" value="C:plasma membrane"/>
    <property type="evidence" value="ECO:0007669"/>
    <property type="project" value="UniProtKB-SubCell"/>
</dbReference>
<dbReference type="InterPro" id="IPR004089">
    <property type="entry name" value="MCPsignal_dom"/>
</dbReference>
<dbReference type="RefSeq" id="WP_251222973.1">
    <property type="nucleotide sequence ID" value="NZ_JAMBOL010000006.1"/>
</dbReference>
<dbReference type="Pfam" id="PF00672">
    <property type="entry name" value="HAMP"/>
    <property type="match status" value="1"/>
</dbReference>
<evidence type="ECO:0000313" key="11">
    <source>
        <dbReference type="EMBL" id="MCM3714179.1"/>
    </source>
</evidence>
<comment type="subcellular location">
    <subcellularLocation>
        <location evidence="1">Cell membrane</location>
    </subcellularLocation>
</comment>
<dbReference type="GO" id="GO:0006935">
    <property type="term" value="P:chemotaxis"/>
    <property type="evidence" value="ECO:0007669"/>
    <property type="project" value="UniProtKB-ARBA"/>
</dbReference>
<dbReference type="CDD" id="cd11386">
    <property type="entry name" value="MCP_signal"/>
    <property type="match status" value="1"/>
</dbReference>
<keyword evidence="4 6" id="KW-0807">Transducer</keyword>
<dbReference type="PROSITE" id="PS50111">
    <property type="entry name" value="CHEMOTAXIS_TRANSDUC_2"/>
    <property type="match status" value="1"/>
</dbReference>
<evidence type="ECO:0000256" key="1">
    <source>
        <dbReference type="ARBA" id="ARBA00004236"/>
    </source>
</evidence>
<dbReference type="SMART" id="SM00283">
    <property type="entry name" value="MA"/>
    <property type="match status" value="1"/>
</dbReference>
<dbReference type="SMART" id="SM00304">
    <property type="entry name" value="HAMP"/>
    <property type="match status" value="1"/>
</dbReference>
<dbReference type="PANTHER" id="PTHR32089:SF112">
    <property type="entry name" value="LYSOZYME-LIKE PROTEIN-RELATED"/>
    <property type="match status" value="1"/>
</dbReference>
<name>A0A9X2DNU6_9BACI</name>